<reference evidence="2 3" key="1">
    <citation type="submission" date="2015-11" db="EMBL/GenBank/DDBJ databases">
        <title>Genomic analysis of 38 Legionella species identifies large and diverse effector repertoires.</title>
        <authorList>
            <person name="Burstein D."/>
            <person name="Amaro F."/>
            <person name="Zusman T."/>
            <person name="Lifshitz Z."/>
            <person name="Cohen O."/>
            <person name="Gilbert J.A."/>
            <person name="Pupko T."/>
            <person name="Shuman H.A."/>
            <person name="Segal G."/>
        </authorList>
    </citation>
    <scope>NUCLEOTIDE SEQUENCE [LARGE SCALE GENOMIC DNA]</scope>
    <source>
        <strain evidence="2 3">ATCC 700990</strain>
    </source>
</reference>
<proteinExistence type="predicted"/>
<accession>A0A0W0SW11</accession>
<dbReference type="Proteomes" id="UP000054736">
    <property type="component" value="Unassembled WGS sequence"/>
</dbReference>
<evidence type="ECO:0000256" key="1">
    <source>
        <dbReference type="SAM" id="MobiDB-lite"/>
    </source>
</evidence>
<dbReference type="OrthoDB" id="5651348at2"/>
<sequence>MVTKVQTDLSAIKTQEKKKVYEHFIRSLKDSGGLASTNSFNNYDSSRMSAVESFSEVKAPDGKKLSEKLKTVGTPDATTAAQSITTALEQSDNYKDAKKDFNTDLTNLNDLLLAGKYSLGDAASYMLEAKNTAVNAIQAQQTLERDNLSKLFEKDDFKTQMKTALGCSDAELQAIKTQMTADLKKSQDEKLDEFKKGLEDNANQLFKKAEQEYWRISFLGHRYLSNKAMKEEIDRMAAEAEKKDPTLSMHSGIKGSDRLKHIDPTKLTTHVSITGTTLQAGGEGAEFSLSTEFNRWYTTDHRIYVTLTSIAEELKARGSDTITFQINDTDPKRAKEIAKKAFESAIIAGFPPDKINIKVNGESLYSSDYDEKAKKAKVDDKLFTDDPKRLQFAKSKFQKGAEEREAFIKGNNTGKLKAELQDLKAKAREAEKSAAPRLGP</sequence>
<feature type="region of interest" description="Disordered" evidence="1">
    <location>
        <begin position="240"/>
        <end position="259"/>
    </location>
</feature>
<protein>
    <submittedName>
        <fullName evidence="2">Coiled coil domain-containing protein</fullName>
    </submittedName>
</protein>
<dbReference type="AlphaFoldDB" id="A0A0W0SW11"/>
<comment type="caution">
    <text evidence="2">The sequence shown here is derived from an EMBL/GenBank/DDBJ whole genome shotgun (WGS) entry which is preliminary data.</text>
</comment>
<dbReference type="RefSeq" id="WP_058495500.1">
    <property type="nucleotide sequence ID" value="NZ_CAAAIU010000010.1"/>
</dbReference>
<dbReference type="STRING" id="1212489.Ldro_1194"/>
<evidence type="ECO:0000313" key="2">
    <source>
        <dbReference type="EMBL" id="KTC87575.1"/>
    </source>
</evidence>
<gene>
    <name evidence="2" type="ORF">Ldro_1194</name>
</gene>
<evidence type="ECO:0000313" key="3">
    <source>
        <dbReference type="Proteomes" id="UP000054736"/>
    </source>
</evidence>
<name>A0A0W0SW11_9GAMM</name>
<keyword evidence="3" id="KW-1185">Reference proteome</keyword>
<dbReference type="EMBL" id="LNXY01000020">
    <property type="protein sequence ID" value="KTC87575.1"/>
    <property type="molecule type" value="Genomic_DNA"/>
</dbReference>
<organism evidence="2 3">
    <name type="scientific">Legionella drozanskii LLAP-1</name>
    <dbReference type="NCBI Taxonomy" id="1212489"/>
    <lineage>
        <taxon>Bacteria</taxon>
        <taxon>Pseudomonadati</taxon>
        <taxon>Pseudomonadota</taxon>
        <taxon>Gammaproteobacteria</taxon>
        <taxon>Legionellales</taxon>
        <taxon>Legionellaceae</taxon>
        <taxon>Legionella</taxon>
    </lineage>
</organism>
<dbReference type="PATRIC" id="fig|1212489.4.peg.1258"/>